<evidence type="ECO:0000256" key="1">
    <source>
        <dbReference type="SAM" id="MobiDB-lite"/>
    </source>
</evidence>
<dbReference type="Pfam" id="PF00069">
    <property type="entry name" value="Pkinase"/>
    <property type="match status" value="2"/>
</dbReference>
<dbReference type="Pfam" id="PF07714">
    <property type="entry name" value="PK_Tyr_Ser-Thr"/>
    <property type="match status" value="2"/>
</dbReference>
<dbReference type="PANTHER" id="PTHR23257">
    <property type="entry name" value="SERINE-THREONINE PROTEIN KINASE"/>
    <property type="match status" value="1"/>
</dbReference>
<comment type="caution">
    <text evidence="3">The sequence shown here is derived from an EMBL/GenBank/DDBJ whole genome shotgun (WGS) entry which is preliminary data.</text>
</comment>
<evidence type="ECO:0000259" key="2">
    <source>
        <dbReference type="PROSITE" id="PS50011"/>
    </source>
</evidence>
<feature type="domain" description="Protein kinase" evidence="2">
    <location>
        <begin position="1192"/>
        <end position="1445"/>
    </location>
</feature>
<gene>
    <name evidence="3" type="ORF">M9Y10_019348</name>
</gene>
<dbReference type="SMART" id="SM00220">
    <property type="entry name" value="S_TKc"/>
    <property type="match status" value="3"/>
</dbReference>
<dbReference type="SUPFAM" id="SSF56112">
    <property type="entry name" value="Protein kinase-like (PK-like)"/>
    <property type="match status" value="4"/>
</dbReference>
<dbReference type="InterPro" id="IPR008271">
    <property type="entry name" value="Ser/Thr_kinase_AS"/>
</dbReference>
<dbReference type="InterPro" id="IPR001245">
    <property type="entry name" value="Ser-Thr/Tyr_kinase_cat_dom"/>
</dbReference>
<dbReference type="EMBL" id="JAPFFF010000027">
    <property type="protein sequence ID" value="KAK8848288.1"/>
    <property type="molecule type" value="Genomic_DNA"/>
</dbReference>
<dbReference type="Gene3D" id="1.10.510.10">
    <property type="entry name" value="Transferase(Phosphotransferase) domain 1"/>
    <property type="match status" value="4"/>
</dbReference>
<dbReference type="InterPro" id="IPR000719">
    <property type="entry name" value="Prot_kinase_dom"/>
</dbReference>
<feature type="domain" description="Protein kinase" evidence="2">
    <location>
        <begin position="568"/>
        <end position="843"/>
    </location>
</feature>
<name>A0ABR2HJA4_9EUKA</name>
<feature type="region of interest" description="Disordered" evidence="1">
    <location>
        <begin position="883"/>
        <end position="1157"/>
    </location>
</feature>
<dbReference type="PROSITE" id="PS50011">
    <property type="entry name" value="PROTEIN_KINASE_DOM"/>
    <property type="match status" value="4"/>
</dbReference>
<reference evidence="3 4" key="1">
    <citation type="submission" date="2024-04" db="EMBL/GenBank/DDBJ databases">
        <title>Tritrichomonas musculus Genome.</title>
        <authorList>
            <person name="Alves-Ferreira E."/>
            <person name="Grigg M."/>
            <person name="Lorenzi H."/>
            <person name="Galac M."/>
        </authorList>
    </citation>
    <scope>NUCLEOTIDE SEQUENCE [LARGE SCALE GENOMIC DNA]</scope>
    <source>
        <strain evidence="3 4">EAF2021</strain>
    </source>
</reference>
<dbReference type="Proteomes" id="UP001470230">
    <property type="component" value="Unassembled WGS sequence"/>
</dbReference>
<dbReference type="PANTHER" id="PTHR23257:SF963">
    <property type="entry name" value="AT08303P"/>
    <property type="match status" value="1"/>
</dbReference>
<feature type="domain" description="Protein kinase" evidence="2">
    <location>
        <begin position="1"/>
        <end position="188"/>
    </location>
</feature>
<organism evidence="3 4">
    <name type="scientific">Tritrichomonas musculus</name>
    <dbReference type="NCBI Taxonomy" id="1915356"/>
    <lineage>
        <taxon>Eukaryota</taxon>
        <taxon>Metamonada</taxon>
        <taxon>Parabasalia</taxon>
        <taxon>Tritrichomonadida</taxon>
        <taxon>Tritrichomonadidae</taxon>
        <taxon>Tritrichomonas</taxon>
    </lineage>
</organism>
<dbReference type="InterPro" id="IPR011009">
    <property type="entry name" value="Kinase-like_dom_sf"/>
</dbReference>
<proteinExistence type="predicted"/>
<dbReference type="PRINTS" id="PR00109">
    <property type="entry name" value="TYRKINASE"/>
</dbReference>
<sequence length="1468" mass="170339">MEYAGNSSLSDILEKARKGLAPNEWTETKKLIFIYSLALGLAHIHSQNIIHRDIKPGNILLDDYLLPKISDFGLSAIGQEDLDIQYIGTPVYMAPEIIQGEKHSKQVDVFSFALVVYEIVTLNLPYDKNVAGRGDISKARVNGKRPQIDEIVPKAFRRLITKCWAQDPQDRPTFNQIVKILKSDRGFITDMVDKQEYLDFIYFIDHHDGEAVFSFPKVQIDFKAGKELLVDLDEIDLNLYEKEEFIGEGQFRKVFKIRNKTTGAIFAAKENKLLLENCDGDQIKNLSNEINILYKLKDSPLIVNFIGFNQLNFKTETKPTIITEFIKNTSLQSIIDLNNSGLKPPEWSYTKLLIVTHGIASGMSFLHSLNILHRDLKPENVFLDEFLFPKIGDFGLSKEIPKDGNPPPSSSNVGTPAFMSPEIFEKYEYSKASDVYAFSILLYSIATFESPFEGLTFYNLPSRVINGTRPVFHADVPNCFKELITQCWQGDPKKRPTFDQIVNDLRNNEEFLLEEEVDEDEFKNYIKFVNDHKVNDSFKKVTLNLEELRRIQENDPVLNVPYLDLSKYEKKKAIKKVDYFKIYEIKHKETNILYEAKISTIKIAKLSKNDIIHLSRETNILSQLNHPTYIKFIGYSPIDFNMRPMPVLVNEMPPNKSLNDLLNKERNKEHLNEWDETKRLICIFGIVAGMSFLHLHDIIHRNLSPESIFFDEHLFPKIGNFGLLTRIHTVETITYQSSVGVKGRPNYSAPEVLESNEYSKRSDVYAFALVVFELLTLEVPFKNLSNINSIYNEVVSRGLRPSFNVNVDEPFRKLIEKCWSQNPNERPSFDEIESMLKNDKKFITRNVNEQAFRDYVNHIEQSEAEFYSMNRVVNFNNLINKKEETPKESSENNKPKDKDKETKPQDKDKETKPKDKDKETKPQDKDKETKPQDKDKETKPKDKDKETKPQDKDKEAKPKDKDKETKPKDKDKETKPQDKDKETKPQDKDKETKPKDKDKEVKPKDKDKETKPQDKDKEVKPKDKDKETKPQDKDKEVKPKDKDKETKPQDKDKEVKPKDKDKETKPQDKDKEVKPKDKDKETKPQDKDKEVKPKDKDKETKPKDKDKETKPQDKDKETKPQDKDKETKPQDKDKEVKPKDKDKETKPQDKDKESKMLNKNLKYDAKIENSLKKIMSKEFIGNIGADLIAILLNDSTCIDSSAVFTSYKVKIETDFILIKILKRKDDYNTQRGKQEELKNFGQFISEYRGVNDLGHPNIGKIFGFFEGNKNHPPTVLFEYFPRSLKDAIHTLDDAYLVTIIFEIAHAMDLAHLYHLIHLNLNPENIFIDEENHAKITGFGIDNFLNSTEQVGLDYSVFCLPQEVLENKKCDEKVDVFSFGMIMLFIVTRGKGPFLSRDDIKSEKIPRKPKNVKEISHKIIRNCLLYSPEKRPKFKEIVKFIKKSNFELIEGVESKVEFIKNHLRSNNKT</sequence>
<keyword evidence="4" id="KW-1185">Reference proteome</keyword>
<feature type="domain" description="Protein kinase" evidence="2">
    <location>
        <begin position="240"/>
        <end position="512"/>
    </location>
</feature>
<evidence type="ECO:0000313" key="3">
    <source>
        <dbReference type="EMBL" id="KAK8848288.1"/>
    </source>
</evidence>
<accession>A0ABR2HJA4</accession>
<dbReference type="PROSITE" id="PS00108">
    <property type="entry name" value="PROTEIN_KINASE_ST"/>
    <property type="match status" value="2"/>
</dbReference>
<protein>
    <recommendedName>
        <fullName evidence="2">Protein kinase domain-containing protein</fullName>
    </recommendedName>
</protein>
<evidence type="ECO:0000313" key="4">
    <source>
        <dbReference type="Proteomes" id="UP001470230"/>
    </source>
</evidence>
<dbReference type="InterPro" id="IPR050167">
    <property type="entry name" value="Ser_Thr_protein_kinase"/>
</dbReference>